<evidence type="ECO:0000256" key="4">
    <source>
        <dbReference type="SAM" id="MobiDB-lite"/>
    </source>
</evidence>
<dbReference type="GO" id="GO:0055052">
    <property type="term" value="C:ATP-binding cassette (ABC) transporter complex, substrate-binding subunit-containing"/>
    <property type="evidence" value="ECO:0007669"/>
    <property type="project" value="TreeGrafter"/>
</dbReference>
<sequence>MTQRSPGGGSLLQGGDVGRRTGSVAAAAVVLAGLAACGSDESTPTLTWYINPDNGGQVELASRCTEAADGAYTIRTSLLPREASAQREQLARRLAANDSSIDIISLDPPFIPELAEAGYLAEIPDDVAESVTENVVQGAIDGATWRDELVAVPFWANTQLLWYRRSVAEAAGLDPENEAVTWEQIIEAAQSQDKYLGVQGIRAEALTVWINALVTSAGGEILDNPEAPADEVQLGLETDAGRAAAQIIEDIARNGLGGPGLANEDENASMLLFQGDRGSFMVNWPFVWSATLAGVEAGDLDQSLVDDIGWAQYPAVAEGEDSRPPYGGINLGIGAFSEHPDLALEAAQCIVTPDNQAYYMVTNGNPASNTEAYDDPDVQETFPMADLIRESLEAAAPRPQTPYYNEVSTGLQNTWHPPSSVTPDSSPERATTLITEVLKGERLL</sequence>
<dbReference type="GO" id="GO:0042956">
    <property type="term" value="P:maltodextrin transmembrane transport"/>
    <property type="evidence" value="ECO:0007669"/>
    <property type="project" value="TreeGrafter"/>
</dbReference>
<comment type="similarity">
    <text evidence="1">Belongs to the bacterial solute-binding protein 1 family.</text>
</comment>
<keyword evidence="6" id="KW-1185">Reference proteome</keyword>
<dbReference type="OrthoDB" id="3495561at2"/>
<feature type="region of interest" description="Disordered" evidence="4">
    <location>
        <begin position="407"/>
        <end position="427"/>
    </location>
</feature>
<comment type="caution">
    <text evidence="5">The sequence shown here is derived from an EMBL/GenBank/DDBJ whole genome shotgun (WGS) entry which is preliminary data.</text>
</comment>
<keyword evidence="3" id="KW-0732">Signal</keyword>
<dbReference type="Proteomes" id="UP000295621">
    <property type="component" value="Unassembled WGS sequence"/>
</dbReference>
<dbReference type="Pfam" id="PF01547">
    <property type="entry name" value="SBP_bac_1"/>
    <property type="match status" value="1"/>
</dbReference>
<evidence type="ECO:0000256" key="2">
    <source>
        <dbReference type="ARBA" id="ARBA00022448"/>
    </source>
</evidence>
<dbReference type="PANTHER" id="PTHR30061">
    <property type="entry name" value="MALTOSE-BINDING PERIPLASMIC PROTEIN"/>
    <property type="match status" value="1"/>
</dbReference>
<accession>A0A4R4RLI8</accession>
<evidence type="ECO:0000256" key="1">
    <source>
        <dbReference type="ARBA" id="ARBA00008520"/>
    </source>
</evidence>
<dbReference type="PANTHER" id="PTHR30061:SF50">
    <property type="entry name" value="MALTOSE_MALTODEXTRIN-BINDING PERIPLASMIC PROTEIN"/>
    <property type="match status" value="1"/>
</dbReference>
<keyword evidence="2" id="KW-0813">Transport</keyword>
<dbReference type="Gene3D" id="3.40.190.10">
    <property type="entry name" value="Periplasmic binding protein-like II"/>
    <property type="match status" value="2"/>
</dbReference>
<evidence type="ECO:0000313" key="6">
    <source>
        <dbReference type="Proteomes" id="UP000295621"/>
    </source>
</evidence>
<dbReference type="EMBL" id="SMKL01000029">
    <property type="protein sequence ID" value="TDC50561.1"/>
    <property type="molecule type" value="Genomic_DNA"/>
</dbReference>
<name>A0A4R4RLI8_9ACTN</name>
<dbReference type="GO" id="GO:1901982">
    <property type="term" value="F:maltose binding"/>
    <property type="evidence" value="ECO:0007669"/>
    <property type="project" value="TreeGrafter"/>
</dbReference>
<dbReference type="InterPro" id="IPR006059">
    <property type="entry name" value="SBP"/>
</dbReference>
<proteinExistence type="inferred from homology"/>
<gene>
    <name evidence="5" type="ORF">E1212_14390</name>
</gene>
<protein>
    <submittedName>
        <fullName evidence="5">Extracellular solute-binding protein</fullName>
    </submittedName>
</protein>
<dbReference type="GO" id="GO:0015768">
    <property type="term" value="P:maltose transport"/>
    <property type="evidence" value="ECO:0007669"/>
    <property type="project" value="TreeGrafter"/>
</dbReference>
<organism evidence="5 6">
    <name type="scientific">Jiangella ureilytica</name>
    <dbReference type="NCBI Taxonomy" id="2530374"/>
    <lineage>
        <taxon>Bacteria</taxon>
        <taxon>Bacillati</taxon>
        <taxon>Actinomycetota</taxon>
        <taxon>Actinomycetes</taxon>
        <taxon>Jiangellales</taxon>
        <taxon>Jiangellaceae</taxon>
        <taxon>Jiangella</taxon>
    </lineage>
</organism>
<reference evidence="5 6" key="1">
    <citation type="submission" date="2019-02" db="EMBL/GenBank/DDBJ databases">
        <title>Draft genome sequences of novel Actinobacteria.</title>
        <authorList>
            <person name="Sahin N."/>
            <person name="Ay H."/>
            <person name="Saygin H."/>
        </authorList>
    </citation>
    <scope>NUCLEOTIDE SEQUENCE [LARGE SCALE GENOMIC DNA]</scope>
    <source>
        <strain evidence="5 6">KC603</strain>
    </source>
</reference>
<dbReference type="SUPFAM" id="SSF53850">
    <property type="entry name" value="Periplasmic binding protein-like II"/>
    <property type="match status" value="1"/>
</dbReference>
<evidence type="ECO:0000256" key="3">
    <source>
        <dbReference type="ARBA" id="ARBA00022729"/>
    </source>
</evidence>
<dbReference type="AlphaFoldDB" id="A0A4R4RLI8"/>
<evidence type="ECO:0000313" key="5">
    <source>
        <dbReference type="EMBL" id="TDC50561.1"/>
    </source>
</evidence>